<dbReference type="PRINTS" id="PR00119">
    <property type="entry name" value="CATATPASE"/>
</dbReference>
<gene>
    <name evidence="17" type="ORF">CKO43_13910</name>
</gene>
<evidence type="ECO:0000256" key="10">
    <source>
        <dbReference type="ARBA" id="ARBA00022842"/>
    </source>
</evidence>
<dbReference type="Pfam" id="PF00403">
    <property type="entry name" value="HMA"/>
    <property type="match status" value="1"/>
</dbReference>
<dbReference type="NCBIfam" id="TIGR01525">
    <property type="entry name" value="ATPase-IB_hvy"/>
    <property type="match status" value="1"/>
</dbReference>
<dbReference type="CDD" id="cd00371">
    <property type="entry name" value="HMA"/>
    <property type="match status" value="1"/>
</dbReference>
<keyword evidence="9 15" id="KW-0067">ATP-binding</keyword>
<keyword evidence="5" id="KW-0597">Phosphoprotein</keyword>
<evidence type="ECO:0000256" key="5">
    <source>
        <dbReference type="ARBA" id="ARBA00022553"/>
    </source>
</evidence>
<organism evidence="17 18">
    <name type="scientific">Rubrivivax gelatinosus</name>
    <name type="common">Rhodocyclus gelatinosus</name>
    <name type="synonym">Rhodopseudomonas gelatinosa</name>
    <dbReference type="NCBI Taxonomy" id="28068"/>
    <lineage>
        <taxon>Bacteria</taxon>
        <taxon>Pseudomonadati</taxon>
        <taxon>Pseudomonadota</taxon>
        <taxon>Betaproteobacteria</taxon>
        <taxon>Burkholderiales</taxon>
        <taxon>Sphaerotilaceae</taxon>
        <taxon>Rubrivivax</taxon>
    </lineage>
</organism>
<dbReference type="RefSeq" id="WP_200379027.1">
    <property type="nucleotide sequence ID" value="NZ_NRRU01000049.1"/>
</dbReference>
<feature type="transmembrane region" description="Helical" evidence="15">
    <location>
        <begin position="723"/>
        <end position="739"/>
    </location>
</feature>
<dbReference type="NCBIfam" id="TIGR01494">
    <property type="entry name" value="ATPase_P-type"/>
    <property type="match status" value="2"/>
</dbReference>
<dbReference type="PROSITE" id="PS01229">
    <property type="entry name" value="COF_2"/>
    <property type="match status" value="1"/>
</dbReference>
<feature type="transmembrane region" description="Helical" evidence="15">
    <location>
        <begin position="430"/>
        <end position="460"/>
    </location>
</feature>
<dbReference type="InterPro" id="IPR036163">
    <property type="entry name" value="HMA_dom_sf"/>
</dbReference>
<dbReference type="SUPFAM" id="SSF55008">
    <property type="entry name" value="HMA, heavy metal-associated domain"/>
    <property type="match status" value="1"/>
</dbReference>
<evidence type="ECO:0000256" key="4">
    <source>
        <dbReference type="ARBA" id="ARBA00022475"/>
    </source>
</evidence>
<evidence type="ECO:0000259" key="16">
    <source>
        <dbReference type="PROSITE" id="PS50846"/>
    </source>
</evidence>
<keyword evidence="13" id="KW-0406">Ion transport</keyword>
<keyword evidence="8 15" id="KW-0547">Nucleotide-binding</keyword>
<evidence type="ECO:0000313" key="17">
    <source>
        <dbReference type="EMBL" id="MBK1713871.1"/>
    </source>
</evidence>
<dbReference type="Pfam" id="PF00122">
    <property type="entry name" value="E1-E2_ATPase"/>
    <property type="match status" value="1"/>
</dbReference>
<reference evidence="17" key="1">
    <citation type="submission" date="2017-08" db="EMBL/GenBank/DDBJ databases">
        <authorList>
            <person name="Imhoff J.F."/>
            <person name="Rahn T."/>
            <person name="Kuenzel S."/>
            <person name="Neulinger S.C."/>
        </authorList>
    </citation>
    <scope>NUCLEOTIDE SEQUENCE</scope>
    <source>
        <strain evidence="17">IM 151</strain>
    </source>
</reference>
<sequence>MFETGSETTHSGGVQRRPRSLASMSLPGFAPLQQAAPSLAAVDDPLELHRFTRWLQAPDGLKLGESALQISGMYCAACTGIIENALRTVDGVHEAQVSAASQRATVRWDPARTRPSALINAIRGAGYDAVPDAAAPAREMRRAEHRSALWRLFVASFCAMQVMMFATPSYVAAPGELSMDMRQLLNWGCWMLSIPVVLFSAGPFLRGAWRGLRSGRIGMDVPVAIGVIVTFVASTGATFDPTGVFGHEVYFDSLTMFVSFLLAGRYLELRARHRAATMLEGALARLPETATRVEADGSLSEISVQRLVAGDRVRVALGQAFPADGRLLEGQTQADEALLTGESVAVDKPLGAAVVAGSVNLGAPVTMLVERAGADTRYEAIVSMMRDALSQRPSLARVADRWAAPFLWIVLLLAAGAAAVWSVVDPSRAIWVAVSVLIVTCPCALSLAAPATMIAAAGGLARRGVLLQRLDALEDLARSRRMFIDKTGTLTEDRPALATTRILDEGVDAPGRAASLAAWSRHPLSQVLAAALPPSGGSWSAIRETAGEGLSAVDEAGVEWRLGRAAFAGATESDEVQVWLARAGRPVAAFGFDELLRQGALEAVQELEREGVHVTLLSGDTPQRAARLASRLGLKDFIGGARPEDKLAAVAAAQQAGERVVMVGDGVNDAPVLARADVSLAMGQGALVARAQADAVLVSNRPLDLIQARRTAGRAMRIVRQNMIWAAAYNAACIPLALAGWLPPWAAGLGMAGSSLFVVLNALRAGR</sequence>
<dbReference type="Pfam" id="PF00702">
    <property type="entry name" value="Hydrolase"/>
    <property type="match status" value="1"/>
</dbReference>
<feature type="transmembrane region" description="Helical" evidence="15">
    <location>
        <begin position="184"/>
        <end position="205"/>
    </location>
</feature>
<keyword evidence="14 15" id="KW-0472">Membrane</keyword>
<evidence type="ECO:0000256" key="2">
    <source>
        <dbReference type="ARBA" id="ARBA00006024"/>
    </source>
</evidence>
<evidence type="ECO:0000256" key="15">
    <source>
        <dbReference type="RuleBase" id="RU362081"/>
    </source>
</evidence>
<dbReference type="InterPro" id="IPR036412">
    <property type="entry name" value="HAD-like_sf"/>
</dbReference>
<keyword evidence="18" id="KW-1185">Reference proteome</keyword>
<evidence type="ECO:0000256" key="8">
    <source>
        <dbReference type="ARBA" id="ARBA00022741"/>
    </source>
</evidence>
<dbReference type="SUPFAM" id="SSF56784">
    <property type="entry name" value="HAD-like"/>
    <property type="match status" value="1"/>
</dbReference>
<protein>
    <submittedName>
        <fullName evidence="17">Heavy metal translocating P-type ATPase</fullName>
    </submittedName>
</protein>
<name>A0ABS1DV28_RUBGE</name>
<dbReference type="PANTHER" id="PTHR43520">
    <property type="entry name" value="ATP7, ISOFORM B"/>
    <property type="match status" value="1"/>
</dbReference>
<dbReference type="Gene3D" id="3.40.1110.10">
    <property type="entry name" value="Calcium-transporting ATPase, cytoplasmic domain N"/>
    <property type="match status" value="1"/>
</dbReference>
<dbReference type="InterPro" id="IPR059000">
    <property type="entry name" value="ATPase_P-type_domA"/>
</dbReference>
<evidence type="ECO:0000256" key="12">
    <source>
        <dbReference type="ARBA" id="ARBA00022989"/>
    </source>
</evidence>
<feature type="transmembrane region" description="Helical" evidence="15">
    <location>
        <begin position="148"/>
        <end position="172"/>
    </location>
</feature>
<dbReference type="PROSITE" id="PS50846">
    <property type="entry name" value="HMA_2"/>
    <property type="match status" value="1"/>
</dbReference>
<feature type="transmembrane region" description="Helical" evidence="15">
    <location>
        <begin position="745"/>
        <end position="763"/>
    </location>
</feature>
<dbReference type="CDD" id="cd02079">
    <property type="entry name" value="P-type_ATPase_HM"/>
    <property type="match status" value="1"/>
</dbReference>
<dbReference type="Gene3D" id="2.70.150.10">
    <property type="entry name" value="Calcium-transporting ATPase, cytoplasmic transduction domain A"/>
    <property type="match status" value="1"/>
</dbReference>
<feature type="transmembrane region" description="Helical" evidence="15">
    <location>
        <begin position="249"/>
        <end position="267"/>
    </location>
</feature>
<evidence type="ECO:0000256" key="13">
    <source>
        <dbReference type="ARBA" id="ARBA00023065"/>
    </source>
</evidence>
<dbReference type="NCBIfam" id="TIGR01512">
    <property type="entry name" value="ATPase-IB2_Cd"/>
    <property type="match status" value="1"/>
</dbReference>
<dbReference type="SUPFAM" id="SSF81665">
    <property type="entry name" value="Calcium ATPase, transmembrane domain M"/>
    <property type="match status" value="1"/>
</dbReference>
<dbReference type="InterPro" id="IPR018303">
    <property type="entry name" value="ATPase_P-typ_P_site"/>
</dbReference>
<proteinExistence type="inferred from homology"/>
<keyword evidence="12 15" id="KW-1133">Transmembrane helix</keyword>
<keyword evidence="10" id="KW-0460">Magnesium</keyword>
<keyword evidence="11" id="KW-1278">Translocase</keyword>
<evidence type="ECO:0000256" key="11">
    <source>
        <dbReference type="ARBA" id="ARBA00022967"/>
    </source>
</evidence>
<comment type="caution">
    <text evidence="17">The sequence shown here is derived from an EMBL/GenBank/DDBJ whole genome shotgun (WGS) entry which is preliminary data.</text>
</comment>
<accession>A0ABS1DV28</accession>
<dbReference type="Gene3D" id="3.40.50.1000">
    <property type="entry name" value="HAD superfamily/HAD-like"/>
    <property type="match status" value="1"/>
</dbReference>
<evidence type="ECO:0000313" key="18">
    <source>
        <dbReference type="Proteomes" id="UP001041814"/>
    </source>
</evidence>
<keyword evidence="4 15" id="KW-1003">Cell membrane</keyword>
<dbReference type="Gene3D" id="3.30.70.100">
    <property type="match status" value="1"/>
</dbReference>
<evidence type="ECO:0000256" key="6">
    <source>
        <dbReference type="ARBA" id="ARBA00022692"/>
    </source>
</evidence>
<dbReference type="InterPro" id="IPR008250">
    <property type="entry name" value="ATPase_P-typ_transduc_dom_A_sf"/>
</dbReference>
<keyword evidence="3" id="KW-0813">Transport</keyword>
<dbReference type="EMBL" id="NRRU01000049">
    <property type="protein sequence ID" value="MBK1713871.1"/>
    <property type="molecule type" value="Genomic_DNA"/>
</dbReference>
<keyword evidence="7 15" id="KW-0479">Metal-binding</keyword>
<dbReference type="InterPro" id="IPR027256">
    <property type="entry name" value="P-typ_ATPase_IB"/>
</dbReference>
<comment type="subcellular location">
    <subcellularLocation>
        <location evidence="1">Cell membrane</location>
        <topology evidence="1">Multi-pass membrane protein</topology>
    </subcellularLocation>
</comment>
<dbReference type="InterPro" id="IPR023298">
    <property type="entry name" value="ATPase_P-typ_TM_dom_sf"/>
</dbReference>
<dbReference type="Proteomes" id="UP001041814">
    <property type="component" value="Unassembled WGS sequence"/>
</dbReference>
<dbReference type="InterPro" id="IPR023214">
    <property type="entry name" value="HAD_sf"/>
</dbReference>
<evidence type="ECO:0000256" key="7">
    <source>
        <dbReference type="ARBA" id="ARBA00022723"/>
    </source>
</evidence>
<evidence type="ECO:0000256" key="1">
    <source>
        <dbReference type="ARBA" id="ARBA00004651"/>
    </source>
</evidence>
<dbReference type="InterPro" id="IPR023299">
    <property type="entry name" value="ATPase_P-typ_cyto_dom_N"/>
</dbReference>
<evidence type="ECO:0000256" key="9">
    <source>
        <dbReference type="ARBA" id="ARBA00022840"/>
    </source>
</evidence>
<reference evidence="17" key="2">
    <citation type="journal article" date="2020" name="Microorganisms">
        <title>Osmotic Adaptation and Compatible Solute Biosynthesis of Phototrophic Bacteria as Revealed from Genome Analyses.</title>
        <authorList>
            <person name="Imhoff J.F."/>
            <person name="Rahn T."/>
            <person name="Kunzel S."/>
            <person name="Keller A."/>
            <person name="Neulinger S.C."/>
        </authorList>
    </citation>
    <scope>NUCLEOTIDE SEQUENCE</scope>
    <source>
        <strain evidence="17">IM 151</strain>
    </source>
</reference>
<feature type="domain" description="HMA" evidence="16">
    <location>
        <begin position="64"/>
        <end position="130"/>
    </location>
</feature>
<comment type="similarity">
    <text evidence="2 15">Belongs to the cation transport ATPase (P-type) (TC 3.A.3) family. Type IB subfamily.</text>
</comment>
<keyword evidence="6 15" id="KW-0812">Transmembrane</keyword>
<dbReference type="InterPro" id="IPR001757">
    <property type="entry name" value="P_typ_ATPase"/>
</dbReference>
<dbReference type="PANTHER" id="PTHR43520:SF5">
    <property type="entry name" value="CATION-TRANSPORTING P-TYPE ATPASE-RELATED"/>
    <property type="match status" value="1"/>
</dbReference>
<evidence type="ECO:0000256" key="3">
    <source>
        <dbReference type="ARBA" id="ARBA00022448"/>
    </source>
</evidence>
<dbReference type="NCBIfam" id="TIGR01511">
    <property type="entry name" value="ATPase-IB1_Cu"/>
    <property type="match status" value="1"/>
</dbReference>
<dbReference type="PROSITE" id="PS00154">
    <property type="entry name" value="ATPASE_E1_E2"/>
    <property type="match status" value="1"/>
</dbReference>
<dbReference type="InterPro" id="IPR006121">
    <property type="entry name" value="HMA_dom"/>
</dbReference>
<feature type="transmembrane region" description="Helical" evidence="15">
    <location>
        <begin position="217"/>
        <end position="237"/>
    </location>
</feature>
<evidence type="ECO:0000256" key="14">
    <source>
        <dbReference type="ARBA" id="ARBA00023136"/>
    </source>
</evidence>
<feature type="transmembrane region" description="Helical" evidence="15">
    <location>
        <begin position="402"/>
        <end position="424"/>
    </location>
</feature>
<dbReference type="SUPFAM" id="SSF81653">
    <property type="entry name" value="Calcium ATPase, transduction domain A"/>
    <property type="match status" value="1"/>
</dbReference>